<sequence length="76" mass="8320">MQVYIFDCPNPKGHFGYGHSGICYFGVPVSEVADRTFTRYVDEDAGLGVHEAVTSALESFQPAPHPDAGYSEPIRD</sequence>
<name>X0SXS0_9ZZZZ</name>
<proteinExistence type="predicted"/>
<evidence type="ECO:0000313" key="1">
    <source>
        <dbReference type="EMBL" id="GAF79931.1"/>
    </source>
</evidence>
<dbReference type="AlphaFoldDB" id="X0SXS0"/>
<dbReference type="EMBL" id="BARS01004549">
    <property type="protein sequence ID" value="GAF79931.1"/>
    <property type="molecule type" value="Genomic_DNA"/>
</dbReference>
<accession>X0SXS0</accession>
<gene>
    <name evidence="1" type="ORF">S01H1_08894</name>
</gene>
<comment type="caution">
    <text evidence="1">The sequence shown here is derived from an EMBL/GenBank/DDBJ whole genome shotgun (WGS) entry which is preliminary data.</text>
</comment>
<organism evidence="1">
    <name type="scientific">marine sediment metagenome</name>
    <dbReference type="NCBI Taxonomy" id="412755"/>
    <lineage>
        <taxon>unclassified sequences</taxon>
        <taxon>metagenomes</taxon>
        <taxon>ecological metagenomes</taxon>
    </lineage>
</organism>
<reference evidence="1" key="1">
    <citation type="journal article" date="2014" name="Front. Microbiol.">
        <title>High frequency of phylogenetically diverse reductive dehalogenase-homologous genes in deep subseafloor sedimentary metagenomes.</title>
        <authorList>
            <person name="Kawai M."/>
            <person name="Futagami T."/>
            <person name="Toyoda A."/>
            <person name="Takaki Y."/>
            <person name="Nishi S."/>
            <person name="Hori S."/>
            <person name="Arai W."/>
            <person name="Tsubouchi T."/>
            <person name="Morono Y."/>
            <person name="Uchiyama I."/>
            <person name="Ito T."/>
            <person name="Fujiyama A."/>
            <person name="Inagaki F."/>
            <person name="Takami H."/>
        </authorList>
    </citation>
    <scope>NUCLEOTIDE SEQUENCE</scope>
    <source>
        <strain evidence="1">Expedition CK06-06</strain>
    </source>
</reference>
<protein>
    <submittedName>
        <fullName evidence="1">Uncharacterized protein</fullName>
    </submittedName>
</protein>